<keyword evidence="1" id="KW-0732">Signal</keyword>
<evidence type="ECO:0000313" key="2">
    <source>
        <dbReference type="EMBL" id="WIT12133.1"/>
    </source>
</evidence>
<protein>
    <recommendedName>
        <fullName evidence="4">TIGR02285 family protein</fullName>
    </recommendedName>
</protein>
<dbReference type="Proteomes" id="UP001177769">
    <property type="component" value="Chromosome"/>
</dbReference>
<reference evidence="2" key="1">
    <citation type="submission" date="2023-01" db="EMBL/GenBank/DDBJ databases">
        <title>Whole genome sequence of Paucibacter sp. S2-9 isolated from pond sediment.</title>
        <authorList>
            <person name="Jung J.Y."/>
        </authorList>
    </citation>
    <scope>NUCLEOTIDE SEQUENCE</scope>
    <source>
        <strain evidence="2">S2-9</strain>
    </source>
</reference>
<dbReference type="KEGG" id="pais:PFX98_00580"/>
<evidence type="ECO:0000313" key="3">
    <source>
        <dbReference type="Proteomes" id="UP001177769"/>
    </source>
</evidence>
<gene>
    <name evidence="2" type="ORF">PFX98_00580</name>
</gene>
<dbReference type="EMBL" id="CP116346">
    <property type="protein sequence ID" value="WIT12133.1"/>
    <property type="molecule type" value="Genomic_DNA"/>
</dbReference>
<sequence>MLIKARAIALALLAGLAPAAQAEQRITWLMPEFALAESNAAKLPARRGMAEPMLDELKKHWPEPAEHVAVLANVKRSWLMIEAGEPACHLVSLRTPEREARAFFYITHLVPPAQLVALPEVMARLPRNAQGEVGLNQVLQSAQLQGVLIDGRSYGAALDAQLAQRPPPSVALYAPVQFGTKLLQMVALGRGDYTIEYDFVLAAQREQLPLLQKLETAPIQGASEMLMSGVACPRNDWGRAVIAKVERILGRREALTQTQRSFEAWMTPQARRFYGARMDAFLAERLRNAPH</sequence>
<organism evidence="2 3">
    <name type="scientific">Paucibacter sediminis</name>
    <dbReference type="NCBI Taxonomy" id="3019553"/>
    <lineage>
        <taxon>Bacteria</taxon>
        <taxon>Pseudomonadati</taxon>
        <taxon>Pseudomonadota</taxon>
        <taxon>Betaproteobacteria</taxon>
        <taxon>Burkholderiales</taxon>
        <taxon>Sphaerotilaceae</taxon>
        <taxon>Roseateles</taxon>
    </lineage>
</organism>
<feature type="chain" id="PRO_5041677144" description="TIGR02285 family protein" evidence="1">
    <location>
        <begin position="23"/>
        <end position="291"/>
    </location>
</feature>
<keyword evidence="3" id="KW-1185">Reference proteome</keyword>
<proteinExistence type="predicted"/>
<evidence type="ECO:0008006" key="4">
    <source>
        <dbReference type="Google" id="ProtNLM"/>
    </source>
</evidence>
<feature type="signal peptide" evidence="1">
    <location>
        <begin position="1"/>
        <end position="22"/>
    </location>
</feature>
<accession>A0AA95NEI3</accession>
<evidence type="ECO:0000256" key="1">
    <source>
        <dbReference type="SAM" id="SignalP"/>
    </source>
</evidence>
<name>A0AA95NEI3_9BURK</name>
<dbReference type="AlphaFoldDB" id="A0AA95NEI3"/>
<dbReference type="RefSeq" id="WP_285233223.1">
    <property type="nucleotide sequence ID" value="NZ_CP116346.1"/>
</dbReference>